<dbReference type="AlphaFoldDB" id="A0A4Q1D1Z3"/>
<organism evidence="2 3">
    <name type="scientific">Filimonas effusa</name>
    <dbReference type="NCBI Taxonomy" id="2508721"/>
    <lineage>
        <taxon>Bacteria</taxon>
        <taxon>Pseudomonadati</taxon>
        <taxon>Bacteroidota</taxon>
        <taxon>Chitinophagia</taxon>
        <taxon>Chitinophagales</taxon>
        <taxon>Chitinophagaceae</taxon>
        <taxon>Filimonas</taxon>
    </lineage>
</organism>
<dbReference type="PROSITE" id="PS51257">
    <property type="entry name" value="PROKAR_LIPOPROTEIN"/>
    <property type="match status" value="1"/>
</dbReference>
<proteinExistence type="predicted"/>
<protein>
    <recommendedName>
        <fullName evidence="4">Lipocalin-like domain-containing protein</fullName>
    </recommendedName>
</protein>
<evidence type="ECO:0000313" key="2">
    <source>
        <dbReference type="EMBL" id="RXK81886.1"/>
    </source>
</evidence>
<evidence type="ECO:0000313" key="3">
    <source>
        <dbReference type="Proteomes" id="UP000290545"/>
    </source>
</evidence>
<feature type="signal peptide" evidence="1">
    <location>
        <begin position="1"/>
        <end position="22"/>
    </location>
</feature>
<comment type="caution">
    <text evidence="2">The sequence shown here is derived from an EMBL/GenBank/DDBJ whole genome shotgun (WGS) entry which is preliminary data.</text>
</comment>
<dbReference type="EMBL" id="SDHZ01000003">
    <property type="protein sequence ID" value="RXK81886.1"/>
    <property type="molecule type" value="Genomic_DNA"/>
</dbReference>
<feature type="chain" id="PRO_5020701806" description="Lipocalin-like domain-containing protein" evidence="1">
    <location>
        <begin position="23"/>
        <end position="156"/>
    </location>
</feature>
<dbReference type="Proteomes" id="UP000290545">
    <property type="component" value="Unassembled WGS sequence"/>
</dbReference>
<reference evidence="2 3" key="1">
    <citation type="submission" date="2019-01" db="EMBL/GenBank/DDBJ databases">
        <title>Filimonas sp. strain TTM-71.</title>
        <authorList>
            <person name="Chen W.-M."/>
        </authorList>
    </citation>
    <scope>NUCLEOTIDE SEQUENCE [LARGE SCALE GENOMIC DNA]</scope>
    <source>
        <strain evidence="2 3">TTM-71</strain>
    </source>
</reference>
<name>A0A4Q1D1Z3_9BACT</name>
<keyword evidence="1" id="KW-0732">Signal</keyword>
<sequence>MKHVLAAPLAFLLLAACSKSPATPEQHSLVGTWQAIGERSHKTLAEPGGIRFYTENRNSYRTFMEQPRIFLVHTRTDTTVKMNWAPVPPAENRILSRFNIGPLDVQVYLRSGIEYSIRNDTLRTYEHDYTTASEVLTEFYFKKVPPQVVASWLKGN</sequence>
<evidence type="ECO:0000256" key="1">
    <source>
        <dbReference type="SAM" id="SignalP"/>
    </source>
</evidence>
<gene>
    <name evidence="2" type="ORF">ESB13_19060</name>
</gene>
<evidence type="ECO:0008006" key="4">
    <source>
        <dbReference type="Google" id="ProtNLM"/>
    </source>
</evidence>
<dbReference type="RefSeq" id="WP_129005283.1">
    <property type="nucleotide sequence ID" value="NZ_SDHZ01000003.1"/>
</dbReference>
<accession>A0A4Q1D1Z3</accession>
<keyword evidence="3" id="KW-1185">Reference proteome</keyword>